<dbReference type="AlphaFoldDB" id="A0A814Q5T8"/>
<keyword evidence="6" id="KW-1185">Reference proteome</keyword>
<proteinExistence type="predicted"/>
<dbReference type="OrthoDB" id="5981781at2759"/>
<feature type="repeat" description="TPR" evidence="3">
    <location>
        <begin position="339"/>
        <end position="372"/>
    </location>
</feature>
<dbReference type="Gene3D" id="3.90.176.10">
    <property type="entry name" value="Toxin ADP-ribosyltransferase, Chain A, domain 1"/>
    <property type="match status" value="1"/>
</dbReference>
<dbReference type="Gene3D" id="1.25.40.10">
    <property type="entry name" value="Tetratricopeptide repeat domain"/>
    <property type="match status" value="1"/>
</dbReference>
<evidence type="ECO:0000313" key="6">
    <source>
        <dbReference type="Proteomes" id="UP000663829"/>
    </source>
</evidence>
<comment type="caution">
    <text evidence="4">The sequence shown here is derived from an EMBL/GenBank/DDBJ whole genome shotgun (WGS) entry which is preliminary data.</text>
</comment>
<organism evidence="4 6">
    <name type="scientific">Didymodactylos carnosus</name>
    <dbReference type="NCBI Taxonomy" id="1234261"/>
    <lineage>
        <taxon>Eukaryota</taxon>
        <taxon>Metazoa</taxon>
        <taxon>Spiralia</taxon>
        <taxon>Gnathifera</taxon>
        <taxon>Rotifera</taxon>
        <taxon>Eurotatoria</taxon>
        <taxon>Bdelloidea</taxon>
        <taxon>Philodinida</taxon>
        <taxon>Philodinidae</taxon>
        <taxon>Didymodactylos</taxon>
    </lineage>
</organism>
<reference evidence="4" key="1">
    <citation type="submission" date="2021-02" db="EMBL/GenBank/DDBJ databases">
        <authorList>
            <person name="Nowell W R."/>
        </authorList>
    </citation>
    <scope>NUCLEOTIDE SEQUENCE</scope>
</reference>
<gene>
    <name evidence="4" type="ORF">GPM918_LOCUS19417</name>
    <name evidence="5" type="ORF">SRO942_LOCUS19416</name>
</gene>
<evidence type="ECO:0000313" key="5">
    <source>
        <dbReference type="EMBL" id="CAF3879139.1"/>
    </source>
</evidence>
<dbReference type="Proteomes" id="UP000681722">
    <property type="component" value="Unassembled WGS sequence"/>
</dbReference>
<evidence type="ECO:0000256" key="3">
    <source>
        <dbReference type="PROSITE-ProRule" id="PRU00339"/>
    </source>
</evidence>
<dbReference type="EMBL" id="CAJOBC010005886">
    <property type="protein sequence ID" value="CAF3879139.1"/>
    <property type="molecule type" value="Genomic_DNA"/>
</dbReference>
<dbReference type="InterPro" id="IPR019734">
    <property type="entry name" value="TPR_rpt"/>
</dbReference>
<keyword evidence="1" id="KW-0677">Repeat</keyword>
<dbReference type="SMART" id="SM00028">
    <property type="entry name" value="TPR"/>
    <property type="match status" value="2"/>
</dbReference>
<evidence type="ECO:0008006" key="7">
    <source>
        <dbReference type="Google" id="ProtNLM"/>
    </source>
</evidence>
<dbReference type="PROSITE" id="PS50005">
    <property type="entry name" value="TPR"/>
    <property type="match status" value="1"/>
</dbReference>
<dbReference type="Proteomes" id="UP000663829">
    <property type="component" value="Unassembled WGS sequence"/>
</dbReference>
<dbReference type="EMBL" id="CAJNOQ010005885">
    <property type="protein sequence ID" value="CAF1115110.1"/>
    <property type="molecule type" value="Genomic_DNA"/>
</dbReference>
<accession>A0A814Q5T8</accession>
<dbReference type="InterPro" id="IPR011990">
    <property type="entry name" value="TPR-like_helical_dom_sf"/>
</dbReference>
<evidence type="ECO:0000256" key="1">
    <source>
        <dbReference type="ARBA" id="ARBA00022737"/>
    </source>
</evidence>
<dbReference type="SUPFAM" id="SSF56399">
    <property type="entry name" value="ADP-ribosylation"/>
    <property type="match status" value="1"/>
</dbReference>
<sequence length="673" mass="78430">MDVRVHEMKQLESVYIFWPLETAYGHAKDNWNYSKLRGFSPTKSSLLKTLTNDLKLHINSNSVPMSILNDEKSMRCLVEENATFVWYQLLFDNLLYMKEKNENAQTEMIEECRSNCKDNQTELEKINEFEEWYAPSQAIFWYTRDCFLYRLLNKVFRTQDFDMIFKYRCFIKDLHKQISELHSLASDEHTILTVCRGQTIDAGELERLKENQGGLISMNTFLSTTMDKDVALIYDEMVPTRKSCFRIEAVGKLTEQVWVITLSLVEEEDELLNYYKTKFSSEPSILTLAFRFVHMEQYENATKYANIAQGNNNISFTFMDNNEFPVNEKPDLTIYGEPGDEYLYKADHYAKQNDFATALEYFEKALEIQRSCLTWNDPKVLITHRDIASMLCNLGKHEKVYYILKYVLQTQSEILPAYHPQLALTHCSLGILFQNVLDFYNALSYYKKALEIGLQSLPPTHPKLELYRERVSEMTAFVQCISFVFGPRPLNTLAENSSTPDNENGAEILNLAIKWNYLQMYKMNGEDLEELSSDTIGCTICKFKRDGISLYSNHDFNSLKSSVWNLSTVDRPSMKGMAKPTKELELESYSTFRIIFVQSSGKNTCLQFISSRYFFISLKRNLPSSMADVIRPFSIVEMDGILPYKFKRMKLYALRPAIAKTARAKRRIHYIHT</sequence>
<dbReference type="PANTHER" id="PTHR45641:SF19">
    <property type="entry name" value="NEPHROCYSTIN-3"/>
    <property type="match status" value="1"/>
</dbReference>
<dbReference type="PANTHER" id="PTHR45641">
    <property type="entry name" value="TETRATRICOPEPTIDE REPEAT PROTEIN (AFU_ORTHOLOGUE AFUA_6G03870)"/>
    <property type="match status" value="1"/>
</dbReference>
<name>A0A814Q5T8_9BILA</name>
<evidence type="ECO:0000256" key="2">
    <source>
        <dbReference type="ARBA" id="ARBA00022803"/>
    </source>
</evidence>
<evidence type="ECO:0000313" key="4">
    <source>
        <dbReference type="EMBL" id="CAF1115110.1"/>
    </source>
</evidence>
<keyword evidence="2 3" id="KW-0802">TPR repeat</keyword>
<protein>
    <recommendedName>
        <fullName evidence="7">Tetratricopeptide repeat domain-containing protein</fullName>
    </recommendedName>
</protein>
<dbReference type="SUPFAM" id="SSF48452">
    <property type="entry name" value="TPR-like"/>
    <property type="match status" value="1"/>
</dbReference>